<feature type="region of interest" description="Disordered" evidence="7">
    <location>
        <begin position="885"/>
        <end position="923"/>
    </location>
</feature>
<feature type="binding site" evidence="6">
    <location>
        <position position="602"/>
    </location>
    <ligand>
        <name>Zn(2+)</name>
        <dbReference type="ChEBI" id="CHEBI:29105"/>
    </ligand>
</feature>
<evidence type="ECO:0000256" key="4">
    <source>
        <dbReference type="ARBA" id="ARBA00022833"/>
    </source>
</evidence>
<evidence type="ECO:0000256" key="5">
    <source>
        <dbReference type="ARBA" id="ARBA00023136"/>
    </source>
</evidence>
<comment type="subcellular location">
    <subcellularLocation>
        <location evidence="6">Cell membrane</location>
        <topology evidence="6">Peripheral membrane protein</topology>
    </subcellularLocation>
</comment>
<protein>
    <recommendedName>
        <fullName evidence="6">Probable inorganic carbon transporter subunit DabA</fullName>
    </recommendedName>
</protein>
<keyword evidence="5 6" id="KW-0472">Membrane</keyword>
<evidence type="ECO:0000313" key="9">
    <source>
        <dbReference type="Proteomes" id="UP001564408"/>
    </source>
</evidence>
<comment type="subunit">
    <text evidence="6">Forms a complex with DabB.</text>
</comment>
<dbReference type="InterPro" id="IPR018752">
    <property type="entry name" value="DabA"/>
</dbReference>
<keyword evidence="1 6" id="KW-0813">Transport</keyword>
<reference evidence="8 9" key="1">
    <citation type="submission" date="2024-05" db="EMBL/GenBank/DDBJ databases">
        <title>Genome Sequence and Characterization of the New Strain Purple Sulfur Bacterium of Genus Thioalkalicoccus.</title>
        <authorList>
            <person name="Bryantseva I.A."/>
            <person name="Kyndt J.A."/>
            <person name="Imhoff J.F."/>
        </authorList>
    </citation>
    <scope>NUCLEOTIDE SEQUENCE [LARGE SCALE GENOMIC DNA]</scope>
    <source>
        <strain evidence="8 9">Um2</strain>
    </source>
</reference>
<feature type="binding site" evidence="6">
    <location>
        <position position="329"/>
    </location>
    <ligand>
        <name>Zn(2+)</name>
        <dbReference type="ChEBI" id="CHEBI:29105"/>
    </ligand>
</feature>
<gene>
    <name evidence="6" type="primary">dabA</name>
    <name evidence="8" type="ORF">ABC977_15890</name>
</gene>
<keyword evidence="9" id="KW-1185">Reference proteome</keyword>
<keyword evidence="4 6" id="KW-0862">Zinc</keyword>
<dbReference type="EMBL" id="JBDKXB010000031">
    <property type="protein sequence ID" value="MEY6433886.1"/>
    <property type="molecule type" value="Genomic_DNA"/>
</dbReference>
<dbReference type="PANTHER" id="PTHR38344">
    <property type="entry name" value="UPF0753 PROTEIN AQ_863"/>
    <property type="match status" value="1"/>
</dbReference>
<evidence type="ECO:0000313" key="8">
    <source>
        <dbReference type="EMBL" id="MEY6433886.1"/>
    </source>
</evidence>
<dbReference type="RefSeq" id="WP_369668272.1">
    <property type="nucleotide sequence ID" value="NZ_JBDKXB010000031.1"/>
</dbReference>
<proteinExistence type="inferred from homology"/>
<name>A0ABV4BH84_9GAMM</name>
<accession>A0ABV4BH84</accession>
<dbReference type="HAMAP" id="MF_01871">
    <property type="entry name" value="DabA"/>
    <property type="match status" value="1"/>
</dbReference>
<dbReference type="Pfam" id="PF10070">
    <property type="entry name" value="DabA"/>
    <property type="match status" value="1"/>
</dbReference>
<feature type="binding site" evidence="6">
    <location>
        <position position="587"/>
    </location>
    <ligand>
        <name>Zn(2+)</name>
        <dbReference type="ChEBI" id="CHEBI:29105"/>
    </ligand>
</feature>
<comment type="function">
    <text evidence="6">Part of an energy-coupled inorganic carbon pump.</text>
</comment>
<keyword evidence="2 6" id="KW-1003">Cell membrane</keyword>
<sequence length="923" mass="104490">MKRLDKRSIGTQLTLYDLVDQLFGTRIGETLDELLVKGCMDFLDEGQSVWRMPGRRQGLFRAWSQIARRNRRLRLHGLDVGQILERADRPETAIDLVMQRLQIPEALWMDYFTVELAKLHGWAGFIRWRSQAKGYYWQERNPADLVDFIAIRLVLSWPLIEEAQRRFGRDFRYPAWVACLERNPDECLLRHELHSGAILPDYAHRVEVAVARGDTSRIKTLRLEYEREKTRREAASCAVRLQELCERAGIARKDLARLRSSTLRRLIETVYGFRSREGYVWTQALERTYIRRLLAALAASPIRARSRAPGSDAAATVPASKIQALFCIDVRSERLRRQLEGLGHYETYGVAGFFGVPVNFIEFGKGHEAALCPAIMTPQHVALEMPHRHEDHQESLFQVATEVVHDLKSTPLAPYVTVEAVGLLYGFDMVGKTLAPTTYSRWRRRLEADRQPTRLLIDKITRDEALDLVTHLQDEMVVRAVDRHFGLKREAITTEMIQELREIALRRIPTTPSLLARRFDIGLAAEEVFLTSLRYEYRINPDQARIQLEQLARIGFHLDHQTQMVRNTLKAIGLTSGFARLILVVGHGSTSQNNPYESALDCGACGGDHGAVNARLFAAMANRRDVRERLAEQGIAIPDSTWFLPALHDTTTDEVVLFDLDQLPPGRLTQLTRVEEDLVAAGRLCACERCAELGDTDVDSPEAAAKRVKRHALDWTQVRPEWGLSKNASFIVGSRALTQAIDLAGRAFMHSYDHRQDENGDLLAGILSGPLIVAQWINTNYYFSTVDNEVFGSGSKIYHNVVGRFGVMTGNLSDLRTGLPAQTVLRGQRPYHLPMRLVTVIEAPLSFVDAVLAKVHKVRELVHNGWVRLLVLDPSRGSAFLFEQGAWRPQPNPDGDRHRLGSVPAHRPDVRPPPTPALLEVTP</sequence>
<evidence type="ECO:0000256" key="7">
    <source>
        <dbReference type="SAM" id="MobiDB-lite"/>
    </source>
</evidence>
<dbReference type="PANTHER" id="PTHR38344:SF1">
    <property type="entry name" value="INORGANIC CARBON TRANSPORTER SUBUNIT DABA-RELATED"/>
    <property type="match status" value="1"/>
</dbReference>
<dbReference type="Proteomes" id="UP001564408">
    <property type="component" value="Unassembled WGS sequence"/>
</dbReference>
<comment type="cofactor">
    <cofactor evidence="6">
        <name>Zn(2+)</name>
        <dbReference type="ChEBI" id="CHEBI:29105"/>
    </cofactor>
</comment>
<organism evidence="8 9">
    <name type="scientific">Thioalkalicoccus limnaeus</name>
    <dbReference type="NCBI Taxonomy" id="120681"/>
    <lineage>
        <taxon>Bacteria</taxon>
        <taxon>Pseudomonadati</taxon>
        <taxon>Pseudomonadota</taxon>
        <taxon>Gammaproteobacteria</taxon>
        <taxon>Chromatiales</taxon>
        <taxon>Chromatiaceae</taxon>
        <taxon>Thioalkalicoccus</taxon>
    </lineage>
</organism>
<feature type="binding site" evidence="6">
    <location>
        <position position="327"/>
    </location>
    <ligand>
        <name>Zn(2+)</name>
        <dbReference type="ChEBI" id="CHEBI:29105"/>
    </ligand>
</feature>
<keyword evidence="3 6" id="KW-0479">Metal-binding</keyword>
<evidence type="ECO:0000256" key="6">
    <source>
        <dbReference type="HAMAP-Rule" id="MF_01871"/>
    </source>
</evidence>
<evidence type="ECO:0000256" key="2">
    <source>
        <dbReference type="ARBA" id="ARBA00022475"/>
    </source>
</evidence>
<comment type="similarity">
    <text evidence="6">Belongs to the inorganic carbon transporter (TC 9.A.2) DabA family.</text>
</comment>
<comment type="caution">
    <text evidence="8">The sequence shown here is derived from an EMBL/GenBank/DDBJ whole genome shotgun (WGS) entry which is preliminary data.</text>
</comment>
<evidence type="ECO:0000256" key="3">
    <source>
        <dbReference type="ARBA" id="ARBA00022723"/>
    </source>
</evidence>
<evidence type="ECO:0000256" key="1">
    <source>
        <dbReference type="ARBA" id="ARBA00022448"/>
    </source>
</evidence>